<evidence type="ECO:0000313" key="4">
    <source>
        <dbReference type="Proteomes" id="UP001596391"/>
    </source>
</evidence>
<dbReference type="Proteomes" id="UP001596391">
    <property type="component" value="Unassembled WGS sequence"/>
</dbReference>
<dbReference type="InterPro" id="IPR016162">
    <property type="entry name" value="Ald_DH_N"/>
</dbReference>
<evidence type="ECO:0000256" key="1">
    <source>
        <dbReference type="ARBA" id="ARBA00023002"/>
    </source>
</evidence>
<comment type="caution">
    <text evidence="3">The sequence shown here is derived from an EMBL/GenBank/DDBJ whole genome shotgun (WGS) entry which is preliminary data.</text>
</comment>
<keyword evidence="4" id="KW-1185">Reference proteome</keyword>
<organism evidence="3 4">
    <name type="scientific">Granulicella cerasi</name>
    <dbReference type="NCBI Taxonomy" id="741063"/>
    <lineage>
        <taxon>Bacteria</taxon>
        <taxon>Pseudomonadati</taxon>
        <taxon>Acidobacteriota</taxon>
        <taxon>Terriglobia</taxon>
        <taxon>Terriglobales</taxon>
        <taxon>Acidobacteriaceae</taxon>
        <taxon>Granulicella</taxon>
    </lineage>
</organism>
<reference evidence="4" key="1">
    <citation type="journal article" date="2019" name="Int. J. Syst. Evol. Microbiol.">
        <title>The Global Catalogue of Microorganisms (GCM) 10K type strain sequencing project: providing services to taxonomists for standard genome sequencing and annotation.</title>
        <authorList>
            <consortium name="The Broad Institute Genomics Platform"/>
            <consortium name="The Broad Institute Genome Sequencing Center for Infectious Disease"/>
            <person name="Wu L."/>
            <person name="Ma J."/>
        </authorList>
    </citation>
    <scope>NUCLEOTIDE SEQUENCE [LARGE SCALE GENOMIC DNA]</scope>
    <source>
        <strain evidence="4">CGMCC 1.16026</strain>
    </source>
</reference>
<dbReference type="InterPro" id="IPR015590">
    <property type="entry name" value="Aldehyde_DH_dom"/>
</dbReference>
<dbReference type="Gene3D" id="3.40.605.10">
    <property type="entry name" value="Aldehyde Dehydrogenase, Chain A, domain 1"/>
    <property type="match status" value="1"/>
</dbReference>
<dbReference type="Pfam" id="PF00171">
    <property type="entry name" value="Aldedh"/>
    <property type="match status" value="1"/>
</dbReference>
<keyword evidence="1" id="KW-0560">Oxidoreductase</keyword>
<gene>
    <name evidence="3" type="ORF">ACFQBQ_16250</name>
</gene>
<dbReference type="EMBL" id="JBHSWI010000001">
    <property type="protein sequence ID" value="MFC6647097.1"/>
    <property type="molecule type" value="Genomic_DNA"/>
</dbReference>
<proteinExistence type="predicted"/>
<evidence type="ECO:0000259" key="2">
    <source>
        <dbReference type="Pfam" id="PF00171"/>
    </source>
</evidence>
<dbReference type="InterPro" id="IPR016161">
    <property type="entry name" value="Ald_DH/histidinol_DH"/>
</dbReference>
<protein>
    <submittedName>
        <fullName evidence="3">Aldehyde dehydrogenase family protein</fullName>
    </submittedName>
</protein>
<dbReference type="RefSeq" id="WP_263370976.1">
    <property type="nucleotide sequence ID" value="NZ_JAGSYD010000002.1"/>
</dbReference>
<feature type="domain" description="Aldehyde dehydrogenase" evidence="2">
    <location>
        <begin position="2"/>
        <end position="66"/>
    </location>
</feature>
<evidence type="ECO:0000313" key="3">
    <source>
        <dbReference type="EMBL" id="MFC6647097.1"/>
    </source>
</evidence>
<accession>A0ABW1ZCF5</accession>
<dbReference type="SUPFAM" id="SSF53720">
    <property type="entry name" value="ALDH-like"/>
    <property type="match status" value="1"/>
</dbReference>
<sequence length="96" mass="11202">MTYQTINPNDDVLIKSFPEHSDEQMEEIIARAQSTYENDWSRKTLAERRTILKKAASILREDVTNLPNPSLSRWANYSGKRGAKWTQCRHPGLLRR</sequence>
<name>A0ABW1ZCF5_9BACT</name>